<dbReference type="InterPro" id="IPR050765">
    <property type="entry name" value="Riboflavin_Biosynth_HTPR"/>
</dbReference>
<dbReference type="Proteomes" id="UP000318010">
    <property type="component" value="Unassembled WGS sequence"/>
</dbReference>
<evidence type="ECO:0000313" key="2">
    <source>
        <dbReference type="EMBL" id="TWR23959.1"/>
    </source>
</evidence>
<keyword evidence="3" id="KW-1185">Reference proteome</keyword>
<dbReference type="GO" id="GO:0009231">
    <property type="term" value="P:riboflavin biosynthetic process"/>
    <property type="evidence" value="ECO:0007669"/>
    <property type="project" value="InterPro"/>
</dbReference>
<reference evidence="2 3" key="1">
    <citation type="submission" date="2019-07" db="EMBL/GenBank/DDBJ databases">
        <authorList>
            <person name="Kim J."/>
        </authorList>
    </citation>
    <scope>NUCLEOTIDE SEQUENCE [LARGE SCALE GENOMIC DNA]</scope>
    <source>
        <strain evidence="2 3">MJ1a</strain>
    </source>
</reference>
<dbReference type="SUPFAM" id="SSF53597">
    <property type="entry name" value="Dihydrofolate reductase-like"/>
    <property type="match status" value="1"/>
</dbReference>
<dbReference type="Pfam" id="PF01872">
    <property type="entry name" value="RibD_C"/>
    <property type="match status" value="1"/>
</dbReference>
<feature type="domain" description="Bacterial bifunctional deaminase-reductase C-terminal" evidence="1">
    <location>
        <begin position="5"/>
        <end position="186"/>
    </location>
</feature>
<dbReference type="PANTHER" id="PTHR38011:SF11">
    <property type="entry name" value="2,5-DIAMINO-6-RIBOSYLAMINO-4(3H)-PYRIMIDINONE 5'-PHOSPHATE REDUCTASE"/>
    <property type="match status" value="1"/>
</dbReference>
<organism evidence="2 3">
    <name type="scientific">Mucilaginibacter achroorhodeus</name>
    <dbReference type="NCBI Taxonomy" id="2599294"/>
    <lineage>
        <taxon>Bacteria</taxon>
        <taxon>Pseudomonadati</taxon>
        <taxon>Bacteroidota</taxon>
        <taxon>Sphingobacteriia</taxon>
        <taxon>Sphingobacteriales</taxon>
        <taxon>Sphingobacteriaceae</taxon>
        <taxon>Mucilaginibacter</taxon>
    </lineage>
</organism>
<dbReference type="AlphaFoldDB" id="A0A563U0I1"/>
<comment type="caution">
    <text evidence="2">The sequence shown here is derived from an EMBL/GenBank/DDBJ whole genome shotgun (WGS) entry which is preliminary data.</text>
</comment>
<evidence type="ECO:0000259" key="1">
    <source>
        <dbReference type="Pfam" id="PF01872"/>
    </source>
</evidence>
<dbReference type="OrthoDB" id="195113at2"/>
<dbReference type="EMBL" id="VOEI01000008">
    <property type="protein sequence ID" value="TWR23959.1"/>
    <property type="molecule type" value="Genomic_DNA"/>
</dbReference>
<gene>
    <name evidence="2" type="ORF">FPZ42_18310</name>
</gene>
<dbReference type="RefSeq" id="WP_146273315.1">
    <property type="nucleotide sequence ID" value="NZ_VOEI01000008.1"/>
</dbReference>
<accession>A0A563U0I1</accession>
<evidence type="ECO:0000313" key="3">
    <source>
        <dbReference type="Proteomes" id="UP000318010"/>
    </source>
</evidence>
<proteinExistence type="predicted"/>
<name>A0A563U0I1_9SPHI</name>
<protein>
    <submittedName>
        <fullName evidence="2">Dihydrofolate reductase</fullName>
    </submittedName>
</protein>
<dbReference type="InterPro" id="IPR002734">
    <property type="entry name" value="RibDG_C"/>
</dbReference>
<dbReference type="GO" id="GO:0008703">
    <property type="term" value="F:5-amino-6-(5-phosphoribosylamino)uracil reductase activity"/>
    <property type="evidence" value="ECO:0007669"/>
    <property type="project" value="InterPro"/>
</dbReference>
<sequence length="192" mass="21639">MMRRLVVSMNLTLNGFMAASNGDLAWHTDFWDDELARALTLQLADADTLLLGRKTYEAMAPYWQSMAQNVNPPRLDADFSDLMLRHEKVIFSRTLTRAGGWGNCRLASRNLSKEINSLKAADGKEMLVYGSGKLVATLAKLNLIDEYRLWLHPVAIQKGRPLFGSFIKAPNIRLSSSKRFQNGVVLMCYRSV</sequence>
<dbReference type="InterPro" id="IPR024072">
    <property type="entry name" value="DHFR-like_dom_sf"/>
</dbReference>
<dbReference type="PANTHER" id="PTHR38011">
    <property type="entry name" value="DIHYDROFOLATE REDUCTASE FAMILY PROTEIN (AFU_ORTHOLOGUE AFUA_8G06820)"/>
    <property type="match status" value="1"/>
</dbReference>
<dbReference type="Gene3D" id="3.40.430.10">
    <property type="entry name" value="Dihydrofolate Reductase, subunit A"/>
    <property type="match status" value="1"/>
</dbReference>